<keyword evidence="7" id="KW-0275">Fatty acid biosynthesis</keyword>
<evidence type="ECO:0000313" key="11">
    <source>
        <dbReference type="RefSeq" id="XP_005094158.1"/>
    </source>
</evidence>
<keyword evidence="1" id="KW-0596">Phosphopantetheine</keyword>
<dbReference type="Gene3D" id="3.90.180.10">
    <property type="entry name" value="Medium-chain alcohol dehydrogenases, catalytic domain"/>
    <property type="match status" value="1"/>
</dbReference>
<name>A0ABM0JI52_APLCA</name>
<keyword evidence="2" id="KW-0444">Lipid biosynthesis</keyword>
<accession>A0ABM0JI52</accession>
<dbReference type="Gene3D" id="3.40.50.720">
    <property type="entry name" value="NAD(P)-binding Rossmann-like Domain"/>
    <property type="match status" value="1"/>
</dbReference>
<dbReference type="Proteomes" id="UP000694888">
    <property type="component" value="Unplaced"/>
</dbReference>
<dbReference type="SMART" id="SM00822">
    <property type="entry name" value="PKS_KR"/>
    <property type="match status" value="1"/>
</dbReference>
<dbReference type="InterPro" id="IPR057326">
    <property type="entry name" value="KR_dom"/>
</dbReference>
<keyword evidence="4" id="KW-0521">NADP</keyword>
<keyword evidence="5" id="KW-0560">Oxidoreductase</keyword>
<dbReference type="InterPro" id="IPR036291">
    <property type="entry name" value="NAD(P)-bd_dom_sf"/>
</dbReference>
<dbReference type="PANTHER" id="PTHR43775">
    <property type="entry name" value="FATTY ACID SYNTHASE"/>
    <property type="match status" value="1"/>
</dbReference>
<evidence type="ECO:0000313" key="10">
    <source>
        <dbReference type="Proteomes" id="UP000694888"/>
    </source>
</evidence>
<evidence type="ECO:0000256" key="5">
    <source>
        <dbReference type="ARBA" id="ARBA00023002"/>
    </source>
</evidence>
<evidence type="ECO:0000256" key="2">
    <source>
        <dbReference type="ARBA" id="ARBA00022516"/>
    </source>
</evidence>
<keyword evidence="10" id="KW-1185">Reference proteome</keyword>
<dbReference type="InterPro" id="IPR050091">
    <property type="entry name" value="PKS_NRPS_Biosynth_Enz"/>
</dbReference>
<evidence type="ECO:0000256" key="7">
    <source>
        <dbReference type="ARBA" id="ARBA00023160"/>
    </source>
</evidence>
<dbReference type="InterPro" id="IPR013968">
    <property type="entry name" value="PKS_KR"/>
</dbReference>
<organism evidence="10 11">
    <name type="scientific">Aplysia californica</name>
    <name type="common">California sea hare</name>
    <dbReference type="NCBI Taxonomy" id="6500"/>
    <lineage>
        <taxon>Eukaryota</taxon>
        <taxon>Metazoa</taxon>
        <taxon>Spiralia</taxon>
        <taxon>Lophotrochozoa</taxon>
        <taxon>Mollusca</taxon>
        <taxon>Gastropoda</taxon>
        <taxon>Heterobranchia</taxon>
        <taxon>Euthyneura</taxon>
        <taxon>Tectipleura</taxon>
        <taxon>Aplysiida</taxon>
        <taxon>Aplysioidea</taxon>
        <taxon>Aplysiidae</taxon>
        <taxon>Aplysia</taxon>
    </lineage>
</organism>
<sequence>MGLDFLQMMLDPEFSKDKVTVQRLLEDALREGYVTPINTVTFDPLEVAEAFKMAAEGSQNGKIVIKFREEEKNSTSVPKAVSLNAAPQVTCDPDKSYVIVGGIGGFGLDLAQWLVTRGCTKLVLTGSNKEVLQSGYLQRRIKLWQSEGVKVTSALDPCDNIDGARGIMALAQTLAPVGGVFLVNRMYRAGDLVDQSEDAFKEIFRRTVQPITYLDSVTRDQTLRSTVHLFVAFTSVVGSRGQAGQTNFAFANAYIDRVCKKRAIDGLPARTIQWGAVGDICLPTSSWEEDTDGASACGTEPQSLKSRQQALDVLMSSPYVATSSYVLPSSDIGGSGSQSRGTKLQLIVAKEFGLPDFSEYDPNSTLADLGMDSIMGAQVKTIFDNEYKLFLTTGDLSNLTIDDMRKIDEKTYVMPQSS</sequence>
<dbReference type="GeneID" id="101848276"/>
<evidence type="ECO:0000259" key="9">
    <source>
        <dbReference type="SMART" id="SM00822"/>
    </source>
</evidence>
<evidence type="ECO:0000256" key="3">
    <source>
        <dbReference type="ARBA" id="ARBA00022832"/>
    </source>
</evidence>
<dbReference type="InterPro" id="IPR036736">
    <property type="entry name" value="ACP-like_sf"/>
</dbReference>
<keyword evidence="8" id="KW-0511">Multifunctional enzyme</keyword>
<keyword evidence="6" id="KW-0443">Lipid metabolism</keyword>
<keyword evidence="3" id="KW-0276">Fatty acid metabolism</keyword>
<dbReference type="SUPFAM" id="SSF47336">
    <property type="entry name" value="ACP-like"/>
    <property type="match status" value="1"/>
</dbReference>
<reference evidence="11" key="1">
    <citation type="submission" date="2025-08" db="UniProtKB">
        <authorList>
            <consortium name="RefSeq"/>
        </authorList>
    </citation>
    <scope>IDENTIFICATION</scope>
</reference>
<evidence type="ECO:0000256" key="1">
    <source>
        <dbReference type="ARBA" id="ARBA00022450"/>
    </source>
</evidence>
<evidence type="ECO:0000256" key="4">
    <source>
        <dbReference type="ARBA" id="ARBA00022857"/>
    </source>
</evidence>
<dbReference type="PANTHER" id="PTHR43775:SF7">
    <property type="entry name" value="FATTY ACID SYNTHASE"/>
    <property type="match status" value="1"/>
</dbReference>
<feature type="domain" description="Ketoreductase" evidence="9">
    <location>
        <begin position="95"/>
        <end position="280"/>
    </location>
</feature>
<dbReference type="SUPFAM" id="SSF51735">
    <property type="entry name" value="NAD(P)-binding Rossmann-fold domains"/>
    <property type="match status" value="1"/>
</dbReference>
<proteinExistence type="predicted"/>
<gene>
    <name evidence="11" type="primary">LOC101848276</name>
</gene>
<dbReference type="RefSeq" id="XP_005094158.1">
    <property type="nucleotide sequence ID" value="XM_005094101.3"/>
</dbReference>
<dbReference type="Pfam" id="PF08659">
    <property type="entry name" value="KR"/>
    <property type="match status" value="1"/>
</dbReference>
<evidence type="ECO:0000256" key="8">
    <source>
        <dbReference type="ARBA" id="ARBA00023268"/>
    </source>
</evidence>
<dbReference type="Gene3D" id="1.10.1200.10">
    <property type="entry name" value="ACP-like"/>
    <property type="match status" value="1"/>
</dbReference>
<evidence type="ECO:0000256" key="6">
    <source>
        <dbReference type="ARBA" id="ARBA00023098"/>
    </source>
</evidence>
<protein>
    <submittedName>
        <fullName evidence="11">Fatty acid synthase</fullName>
    </submittedName>
</protein>